<keyword evidence="2" id="KW-1185">Reference proteome</keyword>
<dbReference type="GeneID" id="54283997"/>
<evidence type="ECO:0008006" key="3">
    <source>
        <dbReference type="Google" id="ProtNLM"/>
    </source>
</evidence>
<dbReference type="EMBL" id="ML978066">
    <property type="protein sequence ID" value="KAF2021331.1"/>
    <property type="molecule type" value="Genomic_DNA"/>
</dbReference>
<dbReference type="Proteomes" id="UP000799778">
    <property type="component" value="Unassembled WGS sequence"/>
</dbReference>
<evidence type="ECO:0000313" key="1">
    <source>
        <dbReference type="EMBL" id="KAF2021331.1"/>
    </source>
</evidence>
<gene>
    <name evidence="1" type="ORF">BU24DRAFT_416993</name>
</gene>
<dbReference type="OrthoDB" id="5598852at2759"/>
<evidence type="ECO:0000313" key="2">
    <source>
        <dbReference type="Proteomes" id="UP000799778"/>
    </source>
</evidence>
<reference evidence="1" key="1">
    <citation type="journal article" date="2020" name="Stud. Mycol.">
        <title>101 Dothideomycetes genomes: a test case for predicting lifestyles and emergence of pathogens.</title>
        <authorList>
            <person name="Haridas S."/>
            <person name="Albert R."/>
            <person name="Binder M."/>
            <person name="Bloem J."/>
            <person name="Labutti K."/>
            <person name="Salamov A."/>
            <person name="Andreopoulos B."/>
            <person name="Baker S."/>
            <person name="Barry K."/>
            <person name="Bills G."/>
            <person name="Bluhm B."/>
            <person name="Cannon C."/>
            <person name="Castanera R."/>
            <person name="Culley D."/>
            <person name="Daum C."/>
            <person name="Ezra D."/>
            <person name="Gonzalez J."/>
            <person name="Henrissat B."/>
            <person name="Kuo A."/>
            <person name="Liang C."/>
            <person name="Lipzen A."/>
            <person name="Lutzoni F."/>
            <person name="Magnuson J."/>
            <person name="Mondo S."/>
            <person name="Nolan M."/>
            <person name="Ohm R."/>
            <person name="Pangilinan J."/>
            <person name="Park H.-J."/>
            <person name="Ramirez L."/>
            <person name="Alfaro M."/>
            <person name="Sun H."/>
            <person name="Tritt A."/>
            <person name="Yoshinaga Y."/>
            <person name="Zwiers L.-H."/>
            <person name="Turgeon B."/>
            <person name="Goodwin S."/>
            <person name="Spatafora J."/>
            <person name="Crous P."/>
            <person name="Grigoriev I."/>
        </authorList>
    </citation>
    <scope>NUCLEOTIDE SEQUENCE</scope>
    <source>
        <strain evidence="1">CBS 175.79</strain>
    </source>
</reference>
<organism evidence="1 2">
    <name type="scientific">Aaosphaeria arxii CBS 175.79</name>
    <dbReference type="NCBI Taxonomy" id="1450172"/>
    <lineage>
        <taxon>Eukaryota</taxon>
        <taxon>Fungi</taxon>
        <taxon>Dikarya</taxon>
        <taxon>Ascomycota</taxon>
        <taxon>Pezizomycotina</taxon>
        <taxon>Dothideomycetes</taxon>
        <taxon>Pleosporomycetidae</taxon>
        <taxon>Pleosporales</taxon>
        <taxon>Pleosporales incertae sedis</taxon>
        <taxon>Aaosphaeria</taxon>
    </lineage>
</organism>
<protein>
    <recommendedName>
        <fullName evidence="3">Aminoglycoside phosphotransferase domain-containing protein</fullName>
    </recommendedName>
</protein>
<name>A0A6A5Y9B3_9PLEO</name>
<sequence>MESWYDILPNFSFNVRKHICQQAQPPTETPPCSACSFILDTERNPYAGGQNTVFALRDHAGKEICMRIQHSPTEGSSYVLEKEVNFRKAIESAGVSGFQKVIGCATRGNDLIPAPFITLE</sequence>
<proteinExistence type="predicted"/>
<accession>A0A6A5Y9B3</accession>
<dbReference type="RefSeq" id="XP_033389670.1">
    <property type="nucleotide sequence ID" value="XM_033526600.1"/>
</dbReference>
<dbReference type="AlphaFoldDB" id="A0A6A5Y9B3"/>